<reference evidence="1 2" key="1">
    <citation type="submission" date="2024-05" db="EMBL/GenBank/DDBJ databases">
        <title>A high-quality chromosomal-level genome assembly of Topmouth culter (Culter alburnus).</title>
        <authorList>
            <person name="Zhao H."/>
        </authorList>
    </citation>
    <scope>NUCLEOTIDE SEQUENCE [LARGE SCALE GENOMIC DNA]</scope>
    <source>
        <strain evidence="1">CATC2023</strain>
        <tissue evidence="1">Muscle</tissue>
    </source>
</reference>
<dbReference type="AlphaFoldDB" id="A0AAW2B8L9"/>
<comment type="caution">
    <text evidence="1">The sequence shown here is derived from an EMBL/GenBank/DDBJ whole genome shotgun (WGS) entry which is preliminary data.</text>
</comment>
<organism evidence="1 2">
    <name type="scientific">Culter alburnus</name>
    <name type="common">Topmouth culter</name>
    <dbReference type="NCBI Taxonomy" id="194366"/>
    <lineage>
        <taxon>Eukaryota</taxon>
        <taxon>Metazoa</taxon>
        <taxon>Chordata</taxon>
        <taxon>Craniata</taxon>
        <taxon>Vertebrata</taxon>
        <taxon>Euteleostomi</taxon>
        <taxon>Actinopterygii</taxon>
        <taxon>Neopterygii</taxon>
        <taxon>Teleostei</taxon>
        <taxon>Ostariophysi</taxon>
        <taxon>Cypriniformes</taxon>
        <taxon>Xenocyprididae</taxon>
        <taxon>Xenocypridinae</taxon>
        <taxon>Culter</taxon>
    </lineage>
</organism>
<evidence type="ECO:0000313" key="2">
    <source>
        <dbReference type="Proteomes" id="UP001479290"/>
    </source>
</evidence>
<dbReference type="EMBL" id="JAWDJR010000001">
    <property type="protein sequence ID" value="KAK9980460.1"/>
    <property type="molecule type" value="Genomic_DNA"/>
</dbReference>
<protein>
    <submittedName>
        <fullName evidence="1">Uncharacterized protein</fullName>
    </submittedName>
</protein>
<name>A0AAW2B8L9_CULAL</name>
<evidence type="ECO:0000313" key="1">
    <source>
        <dbReference type="EMBL" id="KAK9980460.1"/>
    </source>
</evidence>
<sequence>MRGGVGGFRVCKSSSPGGCKPLRRVDFLPAGNPAHSLHPPPLTSPADAVRAECTSPESCTAAVWLENRTHLGTLDKMLSAAQFQCFSAVGAQTEQTGEGCCGARTGPWPAARRPTFHIYPPGSRFSHTNQ</sequence>
<dbReference type="Proteomes" id="UP001479290">
    <property type="component" value="Unassembled WGS sequence"/>
</dbReference>
<keyword evidence="2" id="KW-1185">Reference proteome</keyword>
<proteinExistence type="predicted"/>
<gene>
    <name evidence="1" type="ORF">ABG768_000065</name>
</gene>
<accession>A0AAW2B8L9</accession>